<accession>A0A1H6PWT7</accession>
<dbReference type="Proteomes" id="UP000256601">
    <property type="component" value="Unassembled WGS sequence"/>
</dbReference>
<dbReference type="PANTHER" id="PTHR23221:SF7">
    <property type="entry name" value="PHOSPHATIDYLINOSITOL-GLYCAN-SPECIFIC PHOSPHOLIPASE D"/>
    <property type="match status" value="1"/>
</dbReference>
<dbReference type="VEuPathDB" id="FungiDB:YALI1_B20935g"/>
<dbReference type="KEGG" id="yli:2906823"/>
<dbReference type="OrthoDB" id="5317514at2759"/>
<reference evidence="3 5" key="2">
    <citation type="submission" date="2018-07" db="EMBL/GenBank/DDBJ databases">
        <title>Draft Genome Assemblies for Five Robust Yarrowia lipolytica Strains Exhibiting High Lipid Production and Pentose Sugar Utilization and Sugar Alcohol Secretion from Undetoxified Lignocellulosic Biomass Hydrolysates.</title>
        <authorList>
            <consortium name="DOE Joint Genome Institute"/>
            <person name="Walker C."/>
            <person name="Ryu S."/>
            <person name="Na H."/>
            <person name="Zane M."/>
            <person name="LaButti K."/>
            <person name="Lipzen A."/>
            <person name="Haridas S."/>
            <person name="Barry K."/>
            <person name="Grigoriev I.V."/>
            <person name="Quarterman J."/>
            <person name="Slininger P."/>
            <person name="Dien B."/>
            <person name="Trinh C.T."/>
        </authorList>
    </citation>
    <scope>NUCLEOTIDE SEQUENCE [LARGE SCALE GENOMIC DNA]</scope>
    <source>
        <strain evidence="3 5">YB392</strain>
    </source>
</reference>
<dbReference type="Pfam" id="PF00882">
    <property type="entry name" value="Zn_dep_PLPC"/>
    <property type="match status" value="1"/>
</dbReference>
<evidence type="ECO:0000313" key="4">
    <source>
        <dbReference type="Proteomes" id="UP000182444"/>
    </source>
</evidence>
<protein>
    <submittedName>
        <fullName evidence="3">Zinc dependent phospholipase C-domain-containing protein</fullName>
    </submittedName>
</protein>
<evidence type="ECO:0000313" key="3">
    <source>
        <dbReference type="EMBL" id="RDW28397.1"/>
    </source>
</evidence>
<dbReference type="Proteomes" id="UP000182444">
    <property type="component" value="Chromosome 1B"/>
</dbReference>
<dbReference type="GO" id="GO:0004621">
    <property type="term" value="F:glycosylphosphatidylinositol phospholipase D activity"/>
    <property type="evidence" value="ECO:0007669"/>
    <property type="project" value="TreeGrafter"/>
</dbReference>
<evidence type="ECO:0000313" key="2">
    <source>
        <dbReference type="EMBL" id="AOW01771.1"/>
    </source>
</evidence>
<dbReference type="GO" id="GO:0031012">
    <property type="term" value="C:extracellular matrix"/>
    <property type="evidence" value="ECO:0007669"/>
    <property type="project" value="TreeGrafter"/>
</dbReference>
<dbReference type="AlphaFoldDB" id="A0A1H6PWT7"/>
<dbReference type="InterPro" id="IPR029002">
    <property type="entry name" value="PLPC/GPLD1"/>
</dbReference>
<feature type="domain" description="Phospholipase C/D" evidence="1">
    <location>
        <begin position="23"/>
        <end position="226"/>
    </location>
</feature>
<dbReference type="GeneID" id="2906823"/>
<dbReference type="PANTHER" id="PTHR23221">
    <property type="entry name" value="GLYCOSYLPHOSPHATIDYLINOSITOL PHOSPHOLIPASE D"/>
    <property type="match status" value="1"/>
</dbReference>
<reference evidence="2 4" key="1">
    <citation type="journal article" date="2016" name="PLoS ONE">
        <title>Sequence Assembly of Yarrowia lipolytica Strain W29/CLIB89 Shows Transposable Element Diversity.</title>
        <authorList>
            <person name="Magnan C."/>
            <person name="Yu J."/>
            <person name="Chang I."/>
            <person name="Jahn E."/>
            <person name="Kanomata Y."/>
            <person name="Wu J."/>
            <person name="Zeller M."/>
            <person name="Oakes M."/>
            <person name="Baldi P."/>
            <person name="Sandmeyer S."/>
        </authorList>
    </citation>
    <scope>NUCLEOTIDE SEQUENCE [LARGE SCALE GENOMIC DNA]</scope>
    <source>
        <strain evidence="2">CLIB89</strain>
        <strain evidence="4">CLIB89(W29)</strain>
    </source>
</reference>
<dbReference type="SMART" id="SM00191">
    <property type="entry name" value="Int_alpha"/>
    <property type="match status" value="2"/>
</dbReference>
<dbReference type="RefSeq" id="XP_500953.1">
    <property type="nucleotide sequence ID" value="XM_500953.1"/>
</dbReference>
<sequence>MTPLRAILAWIMATAAVAAGIGVHLTLLSRTLPSLLTHLPNQQIDQYLQPGAFFPDCFYNCLGLSEEAEEAHWPPFLAAGVNYWRSRYGYLDDYSEKTDHTKDAPSDSEFKNSLRLRAFLMGVLTHQIADVSWHSLGFRQGFLDMLKERDFEGDVERAHEALDVGGDMILMSRLVSADPELAWLDQSWDIPFADISEIYRSMGSFVSKREIEYCMVQGKAALKAEKRFSGAGFRRYASLSPVLFSELETYYLGGIQEIAATIEHCIGTFSDWFRGKHDISSSESWNVCEAFIGKSREQSDTVSSVQGLNFGLYRNIGSLEARLRNSVSTELLVHFHKTKGLLAFVKQSFLAMLPEVIKTPKLKIESKAPQNEIFLSPLQHGSYFGSSIMLGEFDGIQETWIAVSAPFEQDSGSVYVMALDQFKERAATEPSEFVKLVDDDINDDLGTLSSVYSGPSRFGAALASIKSPLLANDVLVVSSPGRNKLVFHYKGRKVMILKVDPPAEYGSSGTKQMGETLLVTSDYLIVGSPRTDVDKPQRGKVEFLSIAKIIEEIKSALAIGFFPTLSYHMFVVYTLDPPADVINKQERLEDDILITQEIGYELFGSTLAVLNHTIFVGVPGTVAVVAYRYTEWGDKWTPSYILRGDRDSTKESSFGGDFIETVPETGIIIVGSSTESESSSCLQSGAVYIFREKAGIADFVTKINSIKTSNNMCEPFSRFATSAVKPLAWQNNKLTSSPSSYVYIGSPFAYNNRGAVWRLDLNNWEVIEVPIQGHGRHPASQFASCLAVLETTTSGSLNTIAAGMPFAGIHKLGEARDIDAYSPLSGGLYLVYV</sequence>
<dbReference type="VEuPathDB" id="FungiDB:YALI0_B15972g"/>
<evidence type="ECO:0000259" key="1">
    <source>
        <dbReference type="Pfam" id="PF00882"/>
    </source>
</evidence>
<dbReference type="InterPro" id="IPR013519">
    <property type="entry name" value="Int_alpha_beta-p"/>
</dbReference>
<proteinExistence type="predicted"/>
<dbReference type="EMBL" id="CP017554">
    <property type="protein sequence ID" value="AOW01771.1"/>
    <property type="molecule type" value="Genomic_DNA"/>
</dbReference>
<dbReference type="EMBL" id="KZ858953">
    <property type="protein sequence ID" value="RDW28397.1"/>
    <property type="molecule type" value="Genomic_DNA"/>
</dbReference>
<gene>
    <name evidence="3" type="ORF">B0I71DRAFT_127503</name>
    <name evidence="2" type="ORF">YALI1_B20935g</name>
</gene>
<organism evidence="2 4">
    <name type="scientific">Yarrowia lipolytica</name>
    <name type="common">Candida lipolytica</name>
    <dbReference type="NCBI Taxonomy" id="4952"/>
    <lineage>
        <taxon>Eukaryota</taxon>
        <taxon>Fungi</taxon>
        <taxon>Dikarya</taxon>
        <taxon>Ascomycota</taxon>
        <taxon>Saccharomycotina</taxon>
        <taxon>Dipodascomycetes</taxon>
        <taxon>Dipodascales</taxon>
        <taxon>Dipodascales incertae sedis</taxon>
        <taxon>Yarrowia</taxon>
    </lineage>
</organism>
<dbReference type="eggNOG" id="ENOG502QVNQ">
    <property type="taxonomic scope" value="Eukaryota"/>
</dbReference>
<name>A0A1H6PWT7_YARLL</name>
<evidence type="ECO:0000313" key="5">
    <source>
        <dbReference type="Proteomes" id="UP000256601"/>
    </source>
</evidence>